<keyword evidence="3" id="KW-1185">Reference proteome</keyword>
<proteinExistence type="predicted"/>
<sequence>MVGVTNVKNLLKEYEDCSRQLISFDKSLIYFSSNVSIEAQQLIEVVLEGYCWHVGDGKSISVWDASWLYGDQPYIVQSPRVNGIVNMLLARCGLEAETSLHICRDCPYAALVWEQLGVRRNLSSNGEPFELELLQITYPRVSHEHTVRWQPSEAQWVKTNFDGGFYRDLPVAGVGIVIRDADGLLMGATCDWKRNILSAEAVEALATVTAIRSEISNYIWDAKHQLIDFERFKFQHIKRRGNQVAHLMAKEGFIWRRDMHGWKKVPRRSGQRWRLRNGRLVEPIHS</sequence>
<dbReference type="InterPro" id="IPR002156">
    <property type="entry name" value="RNaseH_domain"/>
</dbReference>
<evidence type="ECO:0000313" key="3">
    <source>
        <dbReference type="Proteomes" id="UP000828251"/>
    </source>
</evidence>
<dbReference type="InterPro" id="IPR012337">
    <property type="entry name" value="RNaseH-like_sf"/>
</dbReference>
<evidence type="ECO:0000313" key="2">
    <source>
        <dbReference type="EMBL" id="KAH1056578.1"/>
    </source>
</evidence>
<dbReference type="PANTHER" id="PTHR47723:SF19">
    <property type="entry name" value="POLYNUCLEOTIDYL TRANSFERASE, RIBONUCLEASE H-LIKE SUPERFAMILY PROTEIN"/>
    <property type="match status" value="1"/>
</dbReference>
<dbReference type="GO" id="GO:0004523">
    <property type="term" value="F:RNA-DNA hybrid ribonuclease activity"/>
    <property type="evidence" value="ECO:0007669"/>
    <property type="project" value="InterPro"/>
</dbReference>
<dbReference type="Pfam" id="PF13456">
    <property type="entry name" value="RVT_3"/>
    <property type="match status" value="1"/>
</dbReference>
<comment type="caution">
    <text evidence="2">The sequence shown here is derived from an EMBL/GenBank/DDBJ whole genome shotgun (WGS) entry which is preliminary data.</text>
</comment>
<dbReference type="SUPFAM" id="SSF53098">
    <property type="entry name" value="Ribonuclease H-like"/>
    <property type="match status" value="1"/>
</dbReference>
<dbReference type="Proteomes" id="UP000828251">
    <property type="component" value="Unassembled WGS sequence"/>
</dbReference>
<dbReference type="EMBL" id="JAIQCV010000010">
    <property type="protein sequence ID" value="KAH1056578.1"/>
    <property type="molecule type" value="Genomic_DNA"/>
</dbReference>
<reference evidence="2 3" key="1">
    <citation type="journal article" date="2021" name="Plant Biotechnol. J.">
        <title>Multi-omics assisted identification of the key and species-specific regulatory components of drought-tolerant mechanisms in Gossypium stocksii.</title>
        <authorList>
            <person name="Yu D."/>
            <person name="Ke L."/>
            <person name="Zhang D."/>
            <person name="Wu Y."/>
            <person name="Sun Y."/>
            <person name="Mei J."/>
            <person name="Sun J."/>
            <person name="Sun Y."/>
        </authorList>
    </citation>
    <scope>NUCLEOTIDE SEQUENCE [LARGE SCALE GENOMIC DNA]</scope>
    <source>
        <strain evidence="3">cv. E1</strain>
        <tissue evidence="2">Leaf</tissue>
    </source>
</reference>
<feature type="domain" description="RNase H type-1" evidence="1">
    <location>
        <begin position="202"/>
        <end position="251"/>
    </location>
</feature>
<dbReference type="GO" id="GO:0003676">
    <property type="term" value="F:nucleic acid binding"/>
    <property type="evidence" value="ECO:0007669"/>
    <property type="project" value="InterPro"/>
</dbReference>
<gene>
    <name evidence="2" type="ORF">J1N35_034643</name>
</gene>
<protein>
    <recommendedName>
        <fullName evidence="1">RNase H type-1 domain-containing protein</fullName>
    </recommendedName>
</protein>
<dbReference type="AlphaFoldDB" id="A0A9D3USI2"/>
<evidence type="ECO:0000259" key="1">
    <source>
        <dbReference type="Pfam" id="PF13456"/>
    </source>
</evidence>
<organism evidence="2 3">
    <name type="scientific">Gossypium stocksii</name>
    <dbReference type="NCBI Taxonomy" id="47602"/>
    <lineage>
        <taxon>Eukaryota</taxon>
        <taxon>Viridiplantae</taxon>
        <taxon>Streptophyta</taxon>
        <taxon>Embryophyta</taxon>
        <taxon>Tracheophyta</taxon>
        <taxon>Spermatophyta</taxon>
        <taxon>Magnoliopsida</taxon>
        <taxon>eudicotyledons</taxon>
        <taxon>Gunneridae</taxon>
        <taxon>Pentapetalae</taxon>
        <taxon>rosids</taxon>
        <taxon>malvids</taxon>
        <taxon>Malvales</taxon>
        <taxon>Malvaceae</taxon>
        <taxon>Malvoideae</taxon>
        <taxon>Gossypium</taxon>
    </lineage>
</organism>
<accession>A0A9D3USI2</accession>
<dbReference type="PANTHER" id="PTHR47723">
    <property type="entry name" value="OS05G0353850 PROTEIN"/>
    <property type="match status" value="1"/>
</dbReference>
<dbReference type="InterPro" id="IPR044730">
    <property type="entry name" value="RNase_H-like_dom_plant"/>
</dbReference>
<dbReference type="OrthoDB" id="1021815at2759"/>
<dbReference type="CDD" id="cd06222">
    <property type="entry name" value="RNase_H_like"/>
    <property type="match status" value="1"/>
</dbReference>
<name>A0A9D3USI2_9ROSI</name>
<dbReference type="InterPro" id="IPR053151">
    <property type="entry name" value="RNase_H-like"/>
</dbReference>